<dbReference type="InterPro" id="IPR011011">
    <property type="entry name" value="Znf_FYVE_PHD"/>
</dbReference>
<evidence type="ECO:0000259" key="14">
    <source>
        <dbReference type="PROSITE" id="PS50016"/>
    </source>
</evidence>
<dbReference type="EMBL" id="CP092873">
    <property type="protein sequence ID" value="UYV74336.1"/>
    <property type="molecule type" value="Genomic_DNA"/>
</dbReference>
<evidence type="ECO:0000256" key="7">
    <source>
        <dbReference type="ARBA" id="ARBA00022786"/>
    </source>
</evidence>
<dbReference type="InterPro" id="IPR019786">
    <property type="entry name" value="Zinc_finger_PHD-type_CS"/>
</dbReference>
<evidence type="ECO:0000259" key="15">
    <source>
        <dbReference type="PROSITE" id="PS50089"/>
    </source>
</evidence>
<evidence type="ECO:0000256" key="12">
    <source>
        <dbReference type="PROSITE-ProRule" id="PRU00358"/>
    </source>
</evidence>
<evidence type="ECO:0000256" key="11">
    <source>
        <dbReference type="PROSITE-ProRule" id="PRU00175"/>
    </source>
</evidence>
<dbReference type="Gene3D" id="2.30.280.10">
    <property type="entry name" value="SRA-YDG"/>
    <property type="match status" value="1"/>
</dbReference>
<dbReference type="InterPro" id="IPR001841">
    <property type="entry name" value="Znf_RING"/>
</dbReference>
<dbReference type="Pfam" id="PF02182">
    <property type="entry name" value="SAD_SRA"/>
    <property type="match status" value="1"/>
</dbReference>
<evidence type="ECO:0000256" key="8">
    <source>
        <dbReference type="ARBA" id="ARBA00022833"/>
    </source>
</evidence>
<dbReference type="InterPro" id="IPR015947">
    <property type="entry name" value="PUA-like_sf"/>
</dbReference>
<dbReference type="InterPro" id="IPR019787">
    <property type="entry name" value="Znf_PHD-finger"/>
</dbReference>
<dbReference type="Proteomes" id="UP001235939">
    <property type="component" value="Chromosome 11"/>
</dbReference>
<keyword evidence="18" id="KW-1185">Reference proteome</keyword>
<keyword evidence="7" id="KW-0833">Ubl conjugation pathway</keyword>
<dbReference type="PROSITE" id="PS50089">
    <property type="entry name" value="ZF_RING_2"/>
    <property type="match status" value="1"/>
</dbReference>
<dbReference type="Pfam" id="PF00097">
    <property type="entry name" value="zf-C3HC4"/>
    <property type="match status" value="1"/>
</dbReference>
<dbReference type="PROSITE" id="PS01359">
    <property type="entry name" value="ZF_PHD_1"/>
    <property type="match status" value="1"/>
</dbReference>
<comment type="subcellular location">
    <subcellularLocation>
        <location evidence="12">Nucleus</location>
    </subcellularLocation>
</comment>
<dbReference type="SMART" id="SM00466">
    <property type="entry name" value="SRA"/>
    <property type="match status" value="1"/>
</dbReference>
<evidence type="ECO:0000256" key="13">
    <source>
        <dbReference type="SAM" id="MobiDB-lite"/>
    </source>
</evidence>
<dbReference type="InterPro" id="IPR036987">
    <property type="entry name" value="SRA-YDG_sf"/>
</dbReference>
<comment type="pathway">
    <text evidence="2">Protein modification; protein ubiquitination.</text>
</comment>
<dbReference type="SMART" id="SM00249">
    <property type="entry name" value="PHD"/>
    <property type="match status" value="1"/>
</dbReference>
<comment type="catalytic activity">
    <reaction evidence="1">
        <text>S-ubiquitinyl-[E2 ubiquitin-conjugating enzyme]-L-cysteine + [acceptor protein]-L-lysine = [E2 ubiquitin-conjugating enzyme]-L-cysteine + N(6)-ubiquitinyl-[acceptor protein]-L-lysine.</text>
        <dbReference type="EC" id="2.3.2.27"/>
    </reaction>
</comment>
<evidence type="ECO:0000313" key="18">
    <source>
        <dbReference type="Proteomes" id="UP001235939"/>
    </source>
</evidence>
<proteinExistence type="predicted"/>
<evidence type="ECO:0000256" key="4">
    <source>
        <dbReference type="ARBA" id="ARBA00022679"/>
    </source>
</evidence>
<dbReference type="EC" id="2.3.2.27" evidence="3"/>
<feature type="domain" description="PHD-type" evidence="14">
    <location>
        <begin position="19"/>
        <end position="70"/>
    </location>
</feature>
<evidence type="ECO:0000313" key="17">
    <source>
        <dbReference type="EMBL" id="UYV74336.1"/>
    </source>
</evidence>
<dbReference type="InterPro" id="IPR001965">
    <property type="entry name" value="Znf_PHD"/>
</dbReference>
<keyword evidence="8" id="KW-0862">Zinc</keyword>
<dbReference type="PROSITE" id="PS51015">
    <property type="entry name" value="YDG"/>
    <property type="match status" value="1"/>
</dbReference>
<dbReference type="PANTHER" id="PTHR14140">
    <property type="entry name" value="E3 UBIQUITIN-PROTEIN LIGASE UHRF-RELATED"/>
    <property type="match status" value="1"/>
</dbReference>
<evidence type="ECO:0000256" key="3">
    <source>
        <dbReference type="ARBA" id="ARBA00012483"/>
    </source>
</evidence>
<dbReference type="InterPro" id="IPR013083">
    <property type="entry name" value="Znf_RING/FYVE/PHD"/>
</dbReference>
<evidence type="ECO:0000256" key="1">
    <source>
        <dbReference type="ARBA" id="ARBA00000900"/>
    </source>
</evidence>
<keyword evidence="6 11" id="KW-0863">Zinc-finger</keyword>
<dbReference type="InterPro" id="IPR003105">
    <property type="entry name" value="SRA_YDG"/>
</dbReference>
<feature type="region of interest" description="Disordered" evidence="13">
    <location>
        <begin position="311"/>
        <end position="362"/>
    </location>
</feature>
<dbReference type="SUPFAM" id="SSF57903">
    <property type="entry name" value="FYVE/PHD zinc finger"/>
    <property type="match status" value="1"/>
</dbReference>
<feature type="compositionally biased region" description="Basic and acidic residues" evidence="13">
    <location>
        <begin position="329"/>
        <end position="338"/>
    </location>
</feature>
<feature type="domain" description="YDG" evidence="16">
    <location>
        <begin position="123"/>
        <end position="285"/>
    </location>
</feature>
<keyword evidence="10 12" id="KW-0539">Nucleus</keyword>
<dbReference type="PANTHER" id="PTHR14140:SF45">
    <property type="entry name" value="RING-TYPE E3 UBIQUITIN TRANSFERASE"/>
    <property type="match status" value="1"/>
</dbReference>
<dbReference type="SMART" id="SM00184">
    <property type="entry name" value="RING"/>
    <property type="match status" value="2"/>
</dbReference>
<reference evidence="17 18" key="1">
    <citation type="submission" date="2022-01" db="EMBL/GenBank/DDBJ databases">
        <title>A chromosomal length assembly of Cordylochernes scorpioides.</title>
        <authorList>
            <person name="Zeh D."/>
            <person name="Zeh J."/>
        </authorList>
    </citation>
    <scope>NUCLEOTIDE SEQUENCE [LARGE SCALE GENOMIC DNA]</scope>
    <source>
        <strain evidence="17">IN4F17</strain>
        <tissue evidence="17">Whole Body</tissue>
    </source>
</reference>
<dbReference type="Gene3D" id="3.30.40.10">
    <property type="entry name" value="Zinc/RING finger domain, C3HC4 (zinc finger)"/>
    <property type="match status" value="1"/>
</dbReference>
<dbReference type="PROSITE" id="PS00518">
    <property type="entry name" value="ZF_RING_1"/>
    <property type="match status" value="1"/>
</dbReference>
<dbReference type="SUPFAM" id="SSF57850">
    <property type="entry name" value="RING/U-box"/>
    <property type="match status" value="1"/>
</dbReference>
<keyword evidence="9" id="KW-0238">DNA-binding</keyword>
<protein>
    <recommendedName>
        <fullName evidence="3">RING-type E3 ubiquitin transferase</fullName>
        <ecNumber evidence="3">2.3.2.27</ecNumber>
    </recommendedName>
</protein>
<dbReference type="InterPro" id="IPR045134">
    <property type="entry name" value="UHRF1/2-like"/>
</dbReference>
<sequence length="479" mass="53634">MEKPNCTHCKDIIGRKCQYCSCHVCGGQDSPDQQIMCDECDMAYHLWCLKPPLQSVPEEDDWFCPDCRNDRSEVVHAGESLKASKKKAKMASAQGQCKRDWGKGMACVGRTKVCTIVPSDHVGPIPGIEVGMMWKYRVQVSEAGVHRPHVAGIHGTEKKGAYSIVLSGGYEDDKDDGDEFIYTGSGGRDLSGNKRTAEQSCDQTLTRMNKALALNCAAAISTKGATAENWKKGRPVRVVRNCKGRKHSSYAPEEGNRYDGLYKVVKYWPEKGESGFLVWRYQLRRDDPTPAPWTKEGKKLIKEKGFEMVYPDGYVPPEETEKKKGKKRPPSENAKDEQQLCAEENDGEQQPSTNKKKKKKAEGVEYKIPEKAEKNMDQDKSNQALWKECRDVASKEGGPAFIKKVEETFLCICCQEVVWQPVTTSCGHNFCHSCLQRSFQAEVFTCPTCRFQLTSKTFSVNSKLGNALEVLFPGYGSGR</sequence>
<name>A0ABY6KZM5_9ARAC</name>
<dbReference type="CDD" id="cd15525">
    <property type="entry name" value="PHD_UHRF1_2"/>
    <property type="match status" value="1"/>
</dbReference>
<dbReference type="Gene3D" id="2.30.30.1150">
    <property type="match status" value="1"/>
</dbReference>
<evidence type="ECO:0000256" key="2">
    <source>
        <dbReference type="ARBA" id="ARBA00004906"/>
    </source>
</evidence>
<dbReference type="InterPro" id="IPR017907">
    <property type="entry name" value="Znf_RING_CS"/>
</dbReference>
<evidence type="ECO:0000256" key="10">
    <source>
        <dbReference type="ARBA" id="ARBA00023242"/>
    </source>
</evidence>
<dbReference type="SUPFAM" id="SSF88697">
    <property type="entry name" value="PUA domain-like"/>
    <property type="match status" value="1"/>
</dbReference>
<dbReference type="Pfam" id="PF00628">
    <property type="entry name" value="PHD"/>
    <property type="match status" value="1"/>
</dbReference>
<organism evidence="17 18">
    <name type="scientific">Cordylochernes scorpioides</name>
    <dbReference type="NCBI Taxonomy" id="51811"/>
    <lineage>
        <taxon>Eukaryota</taxon>
        <taxon>Metazoa</taxon>
        <taxon>Ecdysozoa</taxon>
        <taxon>Arthropoda</taxon>
        <taxon>Chelicerata</taxon>
        <taxon>Arachnida</taxon>
        <taxon>Pseudoscorpiones</taxon>
        <taxon>Cheliferoidea</taxon>
        <taxon>Chernetidae</taxon>
        <taxon>Cordylochernes</taxon>
    </lineage>
</organism>
<evidence type="ECO:0000256" key="5">
    <source>
        <dbReference type="ARBA" id="ARBA00022723"/>
    </source>
</evidence>
<keyword evidence="4" id="KW-0808">Transferase</keyword>
<evidence type="ECO:0000256" key="9">
    <source>
        <dbReference type="ARBA" id="ARBA00023125"/>
    </source>
</evidence>
<evidence type="ECO:0000256" key="6">
    <source>
        <dbReference type="ARBA" id="ARBA00022771"/>
    </source>
</evidence>
<gene>
    <name evidence="17" type="ORF">LAZ67_11003067</name>
</gene>
<feature type="domain" description="RING-type" evidence="15">
    <location>
        <begin position="411"/>
        <end position="450"/>
    </location>
</feature>
<evidence type="ECO:0000259" key="16">
    <source>
        <dbReference type="PROSITE" id="PS51015"/>
    </source>
</evidence>
<dbReference type="PROSITE" id="PS50016">
    <property type="entry name" value="ZF_PHD_2"/>
    <property type="match status" value="1"/>
</dbReference>
<keyword evidence="5" id="KW-0479">Metal-binding</keyword>
<accession>A0ABY6KZM5</accession>
<dbReference type="InterPro" id="IPR018957">
    <property type="entry name" value="Znf_C3HC4_RING-type"/>
</dbReference>